<proteinExistence type="inferred from homology"/>
<gene>
    <name evidence="4" type="ORF">GCM10009111_09450</name>
</gene>
<dbReference type="InterPro" id="IPR013549">
    <property type="entry name" value="DUF1731"/>
</dbReference>
<evidence type="ECO:0000313" key="5">
    <source>
        <dbReference type="Proteomes" id="UP001500021"/>
    </source>
</evidence>
<dbReference type="Pfam" id="PF08338">
    <property type="entry name" value="DUF1731"/>
    <property type="match status" value="1"/>
</dbReference>
<dbReference type="InterPro" id="IPR036291">
    <property type="entry name" value="NAD(P)-bd_dom_sf"/>
</dbReference>
<accession>A0ABP3WFU6</accession>
<reference evidence="5" key="1">
    <citation type="journal article" date="2019" name="Int. J. Syst. Evol. Microbiol.">
        <title>The Global Catalogue of Microorganisms (GCM) 10K type strain sequencing project: providing services to taxonomists for standard genome sequencing and annotation.</title>
        <authorList>
            <consortium name="The Broad Institute Genomics Platform"/>
            <consortium name="The Broad Institute Genome Sequencing Center for Infectious Disease"/>
            <person name="Wu L."/>
            <person name="Ma J."/>
        </authorList>
    </citation>
    <scope>NUCLEOTIDE SEQUENCE [LARGE SCALE GENOMIC DNA]</scope>
    <source>
        <strain evidence="5">JCM 15608</strain>
    </source>
</reference>
<dbReference type="EMBL" id="BAAAFA010000002">
    <property type="protein sequence ID" value="GAA0813681.1"/>
    <property type="molecule type" value="Genomic_DNA"/>
</dbReference>
<dbReference type="Proteomes" id="UP001500021">
    <property type="component" value="Unassembled WGS sequence"/>
</dbReference>
<feature type="domain" description="NAD-dependent epimerase/dehydratase" evidence="2">
    <location>
        <begin position="4"/>
        <end position="217"/>
    </location>
</feature>
<dbReference type="PANTHER" id="PTHR11092:SF0">
    <property type="entry name" value="EPIMERASE FAMILY PROTEIN SDR39U1"/>
    <property type="match status" value="1"/>
</dbReference>
<keyword evidence="5" id="KW-1185">Reference proteome</keyword>
<dbReference type="CDD" id="cd05242">
    <property type="entry name" value="SDR_a8"/>
    <property type="match status" value="1"/>
</dbReference>
<dbReference type="InterPro" id="IPR010099">
    <property type="entry name" value="SDR39U1"/>
</dbReference>
<dbReference type="Pfam" id="PF01370">
    <property type="entry name" value="Epimerase"/>
    <property type="match status" value="1"/>
</dbReference>
<evidence type="ECO:0000259" key="2">
    <source>
        <dbReference type="Pfam" id="PF01370"/>
    </source>
</evidence>
<feature type="domain" description="DUF1731" evidence="3">
    <location>
        <begin position="251"/>
        <end position="297"/>
    </location>
</feature>
<evidence type="ECO:0000259" key="3">
    <source>
        <dbReference type="Pfam" id="PF08338"/>
    </source>
</evidence>
<dbReference type="SUPFAM" id="SSF51735">
    <property type="entry name" value="NAD(P)-binding Rossmann-fold domains"/>
    <property type="match status" value="1"/>
</dbReference>
<evidence type="ECO:0000313" key="4">
    <source>
        <dbReference type="EMBL" id="GAA0813681.1"/>
    </source>
</evidence>
<protein>
    <submittedName>
        <fullName evidence="4">TIGR01777 family oxidoreductase</fullName>
    </submittedName>
</protein>
<comment type="similarity">
    <text evidence="1">Belongs to the NAD(P)-dependent epimerase/dehydratase family. SDR39U1 subfamily.</text>
</comment>
<dbReference type="PANTHER" id="PTHR11092">
    <property type="entry name" value="SUGAR NUCLEOTIDE EPIMERASE RELATED"/>
    <property type="match status" value="1"/>
</dbReference>
<organism evidence="4 5">
    <name type="scientific">Colwellia asteriadis</name>
    <dbReference type="NCBI Taxonomy" id="517723"/>
    <lineage>
        <taxon>Bacteria</taxon>
        <taxon>Pseudomonadati</taxon>
        <taxon>Pseudomonadota</taxon>
        <taxon>Gammaproteobacteria</taxon>
        <taxon>Alteromonadales</taxon>
        <taxon>Colwelliaceae</taxon>
        <taxon>Colwellia</taxon>
    </lineage>
</organism>
<dbReference type="NCBIfam" id="TIGR01777">
    <property type="entry name" value="yfcH"/>
    <property type="match status" value="1"/>
</dbReference>
<evidence type="ECO:0000256" key="1">
    <source>
        <dbReference type="ARBA" id="ARBA00009353"/>
    </source>
</evidence>
<comment type="caution">
    <text evidence="4">The sequence shown here is derived from an EMBL/GenBank/DDBJ whole genome shotgun (WGS) entry which is preliminary data.</text>
</comment>
<name>A0ABP3WFU6_9GAMM</name>
<sequence>MKFLITGGTGLIGRELIRHLSKDDDVQITVLSRNPVRAAQLLGEHIKLITKLGIDAVEQQNVVINLAGEPIADKRWSNGQKKEICQSRWQITQQLVDLIKRAKTPPALFLSGSAIGFYGRQGSQEVDEDFTDCHHEFSHQLCKCWEQIALGAKSNYTRVALLRTGIVLARNAGALAKMLPAFRLGLGGKIASGEQIMSWIHVDDMVRAITHIIDHSELQGAINMTAPNPVSNLDFSQTIANALSKPCFLPMPSIMVKLLFGEMSDLLIYGQNVVPNKLKHSGFSFTQPTLDGALANILIDRRAT</sequence>
<dbReference type="InterPro" id="IPR001509">
    <property type="entry name" value="Epimerase_deHydtase"/>
</dbReference>
<dbReference type="RefSeq" id="WP_343815571.1">
    <property type="nucleotide sequence ID" value="NZ_BAAAFA010000002.1"/>
</dbReference>
<dbReference type="Gene3D" id="3.40.50.720">
    <property type="entry name" value="NAD(P)-binding Rossmann-like Domain"/>
    <property type="match status" value="1"/>
</dbReference>